<name>A0ABN6Z4W8_9BACE</name>
<keyword evidence="3" id="KW-1185">Reference proteome</keyword>
<gene>
    <name evidence="2" type="ORF">BSYN_18720</name>
</gene>
<evidence type="ECO:0000313" key="3">
    <source>
        <dbReference type="Proteomes" id="UP001496674"/>
    </source>
</evidence>
<accession>A0ABN6Z4W8</accession>
<reference evidence="2 3" key="1">
    <citation type="submission" date="2023-04" db="EMBL/GenBank/DDBJ databases">
        <title>Draft genome sequence of acteroides sedimenti strain YN3PY1.</title>
        <authorList>
            <person name="Yoshida N."/>
        </authorList>
    </citation>
    <scope>NUCLEOTIDE SEQUENCE [LARGE SCALE GENOMIC DNA]</scope>
    <source>
        <strain evidence="2 3">YN3PY1</strain>
    </source>
</reference>
<feature type="transmembrane region" description="Helical" evidence="1">
    <location>
        <begin position="39"/>
        <end position="59"/>
    </location>
</feature>
<evidence type="ECO:0000256" key="1">
    <source>
        <dbReference type="SAM" id="Phobius"/>
    </source>
</evidence>
<feature type="transmembrane region" description="Helical" evidence="1">
    <location>
        <begin position="15"/>
        <end position="33"/>
    </location>
</feature>
<dbReference type="Proteomes" id="UP001496674">
    <property type="component" value="Chromosome"/>
</dbReference>
<keyword evidence="1" id="KW-1133">Transmembrane helix</keyword>
<sequence>MKQIVDYFCKYSKEILLNIFYAYFLFLVGLYCLDIEITAIYGFIYFFILGLYLGNLIALKVSEYQRKKE</sequence>
<organism evidence="2 3">
    <name type="scientific">Bacteroides sedimenti</name>
    <dbReference type="NCBI Taxonomy" id="2136147"/>
    <lineage>
        <taxon>Bacteria</taxon>
        <taxon>Pseudomonadati</taxon>
        <taxon>Bacteroidota</taxon>
        <taxon>Bacteroidia</taxon>
        <taxon>Bacteroidales</taxon>
        <taxon>Bacteroidaceae</taxon>
        <taxon>Bacteroides</taxon>
    </lineage>
</organism>
<dbReference type="EMBL" id="AP028055">
    <property type="protein sequence ID" value="BEG99607.1"/>
    <property type="molecule type" value="Genomic_DNA"/>
</dbReference>
<keyword evidence="1" id="KW-0812">Transmembrane</keyword>
<protein>
    <submittedName>
        <fullName evidence="2">Uncharacterized protein</fullName>
    </submittedName>
</protein>
<evidence type="ECO:0000313" key="2">
    <source>
        <dbReference type="EMBL" id="BEG99607.1"/>
    </source>
</evidence>
<proteinExistence type="predicted"/>
<keyword evidence="1" id="KW-0472">Membrane</keyword>